<reference evidence="3" key="1">
    <citation type="journal article" date="2019" name="Int. J. Syst. Evol. Microbiol.">
        <title>The Global Catalogue of Microorganisms (GCM) 10K type strain sequencing project: providing services to taxonomists for standard genome sequencing and annotation.</title>
        <authorList>
            <consortium name="The Broad Institute Genomics Platform"/>
            <consortium name="The Broad Institute Genome Sequencing Center for Infectious Disease"/>
            <person name="Wu L."/>
            <person name="Ma J."/>
        </authorList>
    </citation>
    <scope>NUCLEOTIDE SEQUENCE [LARGE SCALE GENOMIC DNA]</scope>
    <source>
        <strain evidence="3">KCTC 42247</strain>
    </source>
</reference>
<keyword evidence="3" id="KW-1185">Reference proteome</keyword>
<keyword evidence="1" id="KW-0472">Membrane</keyword>
<dbReference type="RefSeq" id="WP_066758158.1">
    <property type="nucleotide sequence ID" value="NZ_JBHUMB010000006.1"/>
</dbReference>
<evidence type="ECO:0000313" key="2">
    <source>
        <dbReference type="EMBL" id="MFD2743097.1"/>
    </source>
</evidence>
<dbReference type="PANTHER" id="PTHR40106:SF1">
    <property type="entry name" value="INNER MEMBRANE PROTEIN RCLC"/>
    <property type="match status" value="1"/>
</dbReference>
<organism evidence="2 3">
    <name type="scientific">Sphingobacterium populi</name>
    <dbReference type="NCBI Taxonomy" id="1812824"/>
    <lineage>
        <taxon>Bacteria</taxon>
        <taxon>Pseudomonadati</taxon>
        <taxon>Bacteroidota</taxon>
        <taxon>Sphingobacteriia</taxon>
        <taxon>Sphingobacteriales</taxon>
        <taxon>Sphingobacteriaceae</taxon>
        <taxon>Sphingobacterium</taxon>
    </lineage>
</organism>
<dbReference type="InterPro" id="IPR007339">
    <property type="entry name" value="RclC-like"/>
</dbReference>
<proteinExistence type="predicted"/>
<keyword evidence="1" id="KW-1133">Transmembrane helix</keyword>
<sequence>MAAQQNIVLDRKTFLIGYYTSLFGLLLILCWLGAFKFTATEAAAIRPLLENHPLSGWAYAWLSEQMISNLVGSVEILTGIAIIIALKVRIFRTISIWALTITLLTTLSFLFTTPGVFRIVDGMPITDFFILKDLLLLGGGLMFLSVDANALYQRK</sequence>
<protein>
    <submittedName>
        <fullName evidence="2">DUF417 family protein</fullName>
    </submittedName>
</protein>
<gene>
    <name evidence="2" type="ORF">ACFSQ6_06770</name>
</gene>
<dbReference type="PANTHER" id="PTHR40106">
    <property type="entry name" value="INNER MEMBRANE PROTEIN RCLC"/>
    <property type="match status" value="1"/>
</dbReference>
<feature type="transmembrane region" description="Helical" evidence="1">
    <location>
        <begin position="12"/>
        <end position="34"/>
    </location>
</feature>
<keyword evidence="1" id="KW-0812">Transmembrane</keyword>
<dbReference type="EMBL" id="JBHUMB010000006">
    <property type="protein sequence ID" value="MFD2743097.1"/>
    <property type="molecule type" value="Genomic_DNA"/>
</dbReference>
<name>A0ABW5UEI6_9SPHI</name>
<dbReference type="PIRSF" id="PIRSF028065">
    <property type="entry name" value="UCP028065"/>
    <property type="match status" value="1"/>
</dbReference>
<feature type="transmembrane region" description="Helical" evidence="1">
    <location>
        <begin position="96"/>
        <end position="117"/>
    </location>
</feature>
<feature type="transmembrane region" description="Helical" evidence="1">
    <location>
        <begin position="129"/>
        <end position="152"/>
    </location>
</feature>
<accession>A0ABW5UEI6</accession>
<evidence type="ECO:0000313" key="3">
    <source>
        <dbReference type="Proteomes" id="UP001597418"/>
    </source>
</evidence>
<dbReference type="Pfam" id="PF04224">
    <property type="entry name" value="DUF417"/>
    <property type="match status" value="1"/>
</dbReference>
<comment type="caution">
    <text evidence="2">The sequence shown here is derived from an EMBL/GenBank/DDBJ whole genome shotgun (WGS) entry which is preliminary data.</text>
</comment>
<dbReference type="Proteomes" id="UP001597418">
    <property type="component" value="Unassembled WGS sequence"/>
</dbReference>
<evidence type="ECO:0000256" key="1">
    <source>
        <dbReference type="SAM" id="Phobius"/>
    </source>
</evidence>
<feature type="transmembrane region" description="Helical" evidence="1">
    <location>
        <begin position="66"/>
        <end position="84"/>
    </location>
</feature>
<dbReference type="InterPro" id="IPR016865">
    <property type="entry name" value="RclC"/>
</dbReference>